<keyword evidence="2" id="KW-0812">Transmembrane</keyword>
<evidence type="ECO:0000256" key="1">
    <source>
        <dbReference type="SAM" id="MobiDB-lite"/>
    </source>
</evidence>
<keyword evidence="2" id="KW-1133">Transmembrane helix</keyword>
<comment type="caution">
    <text evidence="4">The sequence shown here is derived from an EMBL/GenBank/DDBJ whole genome shotgun (WGS) entry which is preliminary data.</text>
</comment>
<dbReference type="Proteomes" id="UP001175271">
    <property type="component" value="Unassembled WGS sequence"/>
</dbReference>
<keyword evidence="2" id="KW-0472">Membrane</keyword>
<feature type="transmembrane region" description="Helical" evidence="2">
    <location>
        <begin position="258"/>
        <end position="279"/>
    </location>
</feature>
<dbReference type="AlphaFoldDB" id="A0AA39IGL5"/>
<evidence type="ECO:0000256" key="2">
    <source>
        <dbReference type="SAM" id="Phobius"/>
    </source>
</evidence>
<evidence type="ECO:0008006" key="6">
    <source>
        <dbReference type="Google" id="ProtNLM"/>
    </source>
</evidence>
<evidence type="ECO:0000313" key="5">
    <source>
        <dbReference type="Proteomes" id="UP001175271"/>
    </source>
</evidence>
<protein>
    <recommendedName>
        <fullName evidence="6">Receptor L-domain domain-containing protein</fullName>
    </recommendedName>
</protein>
<gene>
    <name evidence="4" type="ORF">QR680_007766</name>
</gene>
<evidence type="ECO:0000313" key="4">
    <source>
        <dbReference type="EMBL" id="KAK0422757.1"/>
    </source>
</evidence>
<keyword evidence="3" id="KW-0732">Signal</keyword>
<proteinExistence type="predicted"/>
<organism evidence="4 5">
    <name type="scientific">Steinernema hermaphroditum</name>
    <dbReference type="NCBI Taxonomy" id="289476"/>
    <lineage>
        <taxon>Eukaryota</taxon>
        <taxon>Metazoa</taxon>
        <taxon>Ecdysozoa</taxon>
        <taxon>Nematoda</taxon>
        <taxon>Chromadorea</taxon>
        <taxon>Rhabditida</taxon>
        <taxon>Tylenchina</taxon>
        <taxon>Panagrolaimomorpha</taxon>
        <taxon>Strongyloidoidea</taxon>
        <taxon>Steinernematidae</taxon>
        <taxon>Steinernema</taxon>
    </lineage>
</organism>
<dbReference type="EMBL" id="JAUCMV010000001">
    <property type="protein sequence ID" value="KAK0422757.1"/>
    <property type="molecule type" value="Genomic_DNA"/>
</dbReference>
<evidence type="ECO:0000256" key="3">
    <source>
        <dbReference type="SAM" id="SignalP"/>
    </source>
</evidence>
<keyword evidence="5" id="KW-1185">Reference proteome</keyword>
<accession>A0AA39IGL5</accession>
<sequence length="419" mass="46568">MKLHARLLVLGAVLLCAGGVHSVETNTCDQALPRFVYVANMCGQTTVGNLANLTRDVEQRLAKNSSECPEKYENDRYFYMQPNLRVFELKRIAGTTRLQYRLFTVNVQSKAVNIKTPYKELDVDLEFGDLKDAYFNNGFVSTLKGNLNVKTRQFIKKPRKNKFEKGLIYDSAFQAFHNRTVRENHIEAAFGDLVLIRDIKTEALHMQDEHYACSVGALHIEKEHRVGTVQFMDRYTATWNDNPQQAPCERVSLDTAQAVLVSAIAGSVVVYLFYALTIIHRVKVSFPRTMHEKELLAVAEAEEKWRRVVTAASNEEIKYPSVSKAVSGVSRMSNVSNVTDVGVSRVGTVSQQVSLASPGNVSATTSDAISPASVESVSKDTKLGTTAEQDGNTTGISKTRSRNKKKAPTMKAADTLEDF</sequence>
<reference evidence="4" key="1">
    <citation type="submission" date="2023-06" db="EMBL/GenBank/DDBJ databases">
        <title>Genomic analysis of the entomopathogenic nematode Steinernema hermaphroditum.</title>
        <authorList>
            <person name="Schwarz E.M."/>
            <person name="Heppert J.K."/>
            <person name="Baniya A."/>
            <person name="Schwartz H.T."/>
            <person name="Tan C.-H."/>
            <person name="Antoshechkin I."/>
            <person name="Sternberg P.W."/>
            <person name="Goodrich-Blair H."/>
            <person name="Dillman A.R."/>
        </authorList>
    </citation>
    <scope>NUCLEOTIDE SEQUENCE</scope>
    <source>
        <strain evidence="4">PS9179</strain>
        <tissue evidence="4">Whole animal</tissue>
    </source>
</reference>
<feature type="chain" id="PRO_5041392625" description="Receptor L-domain domain-containing protein" evidence="3">
    <location>
        <begin position="23"/>
        <end position="419"/>
    </location>
</feature>
<feature type="region of interest" description="Disordered" evidence="1">
    <location>
        <begin position="356"/>
        <end position="419"/>
    </location>
</feature>
<feature type="compositionally biased region" description="Basic residues" evidence="1">
    <location>
        <begin position="399"/>
        <end position="408"/>
    </location>
</feature>
<feature type="compositionally biased region" description="Polar residues" evidence="1">
    <location>
        <begin position="383"/>
        <end position="398"/>
    </location>
</feature>
<feature type="compositionally biased region" description="Polar residues" evidence="1">
    <location>
        <begin position="356"/>
        <end position="376"/>
    </location>
</feature>
<name>A0AA39IGL5_9BILA</name>
<feature type="signal peptide" evidence="3">
    <location>
        <begin position="1"/>
        <end position="22"/>
    </location>
</feature>